<dbReference type="AlphaFoldDB" id="Q7NJV9"/>
<evidence type="ECO:0000313" key="3">
    <source>
        <dbReference type="Proteomes" id="UP000000557"/>
    </source>
</evidence>
<evidence type="ECO:0000259" key="1">
    <source>
        <dbReference type="Pfam" id="PF12728"/>
    </source>
</evidence>
<reference evidence="2 3" key="1">
    <citation type="journal article" date="2003" name="DNA Res.">
        <title>Complete genome structure of Gloeobacter violaceus PCC 7421, a cyanobacterium that lacks thylakoids.</title>
        <authorList>
            <person name="Nakamura Y."/>
            <person name="Kaneko T."/>
            <person name="Sato S."/>
            <person name="Mimuro M."/>
            <person name="Miyashita H."/>
            <person name="Tsuchiya T."/>
            <person name="Sasamoto S."/>
            <person name="Watanabe A."/>
            <person name="Kawashima K."/>
            <person name="Kishida Y."/>
            <person name="Kiyokawa C."/>
            <person name="Kohara M."/>
            <person name="Matsumoto M."/>
            <person name="Matsuno A."/>
            <person name="Nakazaki N."/>
            <person name="Shimpo S."/>
            <person name="Takeuchi C."/>
            <person name="Yamada M."/>
            <person name="Tabata S."/>
        </authorList>
    </citation>
    <scope>NUCLEOTIDE SEQUENCE [LARGE SCALE GENOMIC DNA]</scope>
    <source>
        <strain evidence="3">ATCC 29082 / PCC 7421</strain>
    </source>
</reference>
<dbReference type="OrthoDB" id="26212at2"/>
<dbReference type="HOGENOM" id="CLU_106726_4_1_3"/>
<feature type="domain" description="Helix-turn-helix" evidence="1">
    <location>
        <begin position="74"/>
        <end position="122"/>
    </location>
</feature>
<dbReference type="GO" id="GO:0003677">
    <property type="term" value="F:DNA binding"/>
    <property type="evidence" value="ECO:0007669"/>
    <property type="project" value="InterPro"/>
</dbReference>
<dbReference type="EnsemblBacteria" id="BAC89663">
    <property type="protein sequence ID" value="BAC89663"/>
    <property type="gene ID" value="BAC89663"/>
</dbReference>
<dbReference type="InterPro" id="IPR041657">
    <property type="entry name" value="HTH_17"/>
</dbReference>
<keyword evidence="3" id="KW-1185">Reference proteome</keyword>
<protein>
    <submittedName>
        <fullName evidence="2">Glr1722 protein</fullName>
    </submittedName>
</protein>
<dbReference type="STRING" id="251221.gene:10759213"/>
<dbReference type="Pfam" id="PF12728">
    <property type="entry name" value="HTH_17"/>
    <property type="match status" value="1"/>
</dbReference>
<dbReference type="eggNOG" id="COG3311">
    <property type="taxonomic scope" value="Bacteria"/>
</dbReference>
<dbReference type="NCBIfam" id="TIGR01764">
    <property type="entry name" value="excise"/>
    <property type="match status" value="1"/>
</dbReference>
<sequence>MSTTPETRFDPSALSEVDKQRLQQALQSDFLPVLLSKGGDVVELPQPVNDLFIEILQAVRRKEAVFLIHEDEAFTTQAAADYMGVSRQFFVRLLEDGKLPFHRVGTHRRVLFKDLIAYRQARSGERRAKLDKMTEELVEADLDAQYVDLTRPDPGRK</sequence>
<dbReference type="Proteomes" id="UP000000557">
    <property type="component" value="Chromosome"/>
</dbReference>
<organism evidence="2 3">
    <name type="scientific">Gloeobacter violaceus (strain ATCC 29082 / PCC 7421)</name>
    <dbReference type="NCBI Taxonomy" id="251221"/>
    <lineage>
        <taxon>Bacteria</taxon>
        <taxon>Bacillati</taxon>
        <taxon>Cyanobacteriota</taxon>
        <taxon>Cyanophyceae</taxon>
        <taxon>Gloeobacterales</taxon>
        <taxon>Gloeobacteraceae</taxon>
        <taxon>Gloeobacter</taxon>
    </lineage>
</organism>
<dbReference type="InterPro" id="IPR010093">
    <property type="entry name" value="SinI_DNA-bd"/>
</dbReference>
<evidence type="ECO:0000313" key="2">
    <source>
        <dbReference type="EMBL" id="BAC89663.1"/>
    </source>
</evidence>
<proteinExistence type="predicted"/>
<gene>
    <name evidence="2" type="ordered locus">glr1722</name>
</gene>
<dbReference type="InParanoid" id="Q7NJV9"/>
<accession>Q7NJV9</accession>
<dbReference type="KEGG" id="gvi:glr1722"/>
<reference evidence="2 3" key="2">
    <citation type="journal article" date="2003" name="DNA Res.">
        <title>Complete genome structure of Gloeobacter violaceus PCC 7421, a cyanobacterium that lacks thylakoids (supplement).</title>
        <authorList>
            <person name="Nakamura Y."/>
            <person name="Kaneko T."/>
            <person name="Sato S."/>
            <person name="Mimuro M."/>
            <person name="Miyashita H."/>
            <person name="Tsuchiya T."/>
            <person name="Sasamoto S."/>
            <person name="Watanabe A."/>
            <person name="Kawashima K."/>
            <person name="Kishida Y."/>
            <person name="Kiyokawa C."/>
            <person name="Kohara M."/>
            <person name="Matsumoto M."/>
            <person name="Matsuno A."/>
            <person name="Nakazaki N."/>
            <person name="Shimpo S."/>
            <person name="Takeuchi C."/>
            <person name="Yamada M."/>
            <person name="Tabata S."/>
        </authorList>
    </citation>
    <scope>NUCLEOTIDE SEQUENCE [LARGE SCALE GENOMIC DNA]</scope>
    <source>
        <strain evidence="3">ATCC 29082 / PCC 7421</strain>
    </source>
</reference>
<dbReference type="EMBL" id="BA000045">
    <property type="protein sequence ID" value="BAC89663.1"/>
    <property type="molecule type" value="Genomic_DNA"/>
</dbReference>
<name>Q7NJV9_GLOVI</name>
<dbReference type="PhylomeDB" id="Q7NJV9"/>